<dbReference type="SUPFAM" id="SSF82199">
    <property type="entry name" value="SET domain"/>
    <property type="match status" value="1"/>
</dbReference>
<dbReference type="Proteomes" id="UP000019487">
    <property type="component" value="Unassembled WGS sequence"/>
</dbReference>
<comment type="caution">
    <text evidence="2">The sequence shown here is derived from an EMBL/GenBank/DDBJ whole genome shotgun (WGS) entry which is preliminary data.</text>
</comment>
<dbReference type="AlphaFoldDB" id="W9CMY5"/>
<dbReference type="STRING" id="1432307.W9CMY5"/>
<dbReference type="SMART" id="SM00317">
    <property type="entry name" value="SET"/>
    <property type="match status" value="1"/>
</dbReference>
<accession>W9CMY5</accession>
<organism evidence="2 3">
    <name type="scientific">Sclerotinia borealis (strain F-4128)</name>
    <dbReference type="NCBI Taxonomy" id="1432307"/>
    <lineage>
        <taxon>Eukaryota</taxon>
        <taxon>Fungi</taxon>
        <taxon>Dikarya</taxon>
        <taxon>Ascomycota</taxon>
        <taxon>Pezizomycotina</taxon>
        <taxon>Leotiomycetes</taxon>
        <taxon>Helotiales</taxon>
        <taxon>Sclerotiniaceae</taxon>
        <taxon>Sclerotinia</taxon>
    </lineage>
</organism>
<dbReference type="OrthoDB" id="308383at2759"/>
<dbReference type="InterPro" id="IPR001214">
    <property type="entry name" value="SET_dom"/>
</dbReference>
<dbReference type="Pfam" id="PF00856">
    <property type="entry name" value="SET"/>
    <property type="match status" value="1"/>
</dbReference>
<dbReference type="EMBL" id="AYSA01000157">
    <property type="protein sequence ID" value="ESZ96014.1"/>
    <property type="molecule type" value="Genomic_DNA"/>
</dbReference>
<dbReference type="InterPro" id="IPR046341">
    <property type="entry name" value="SET_dom_sf"/>
</dbReference>
<evidence type="ECO:0000313" key="3">
    <source>
        <dbReference type="Proteomes" id="UP000019487"/>
    </source>
</evidence>
<dbReference type="HOGENOM" id="CLU_692909_0_0_1"/>
<gene>
    <name evidence="2" type="ORF">SBOR_3587</name>
</gene>
<sequence>MSWRRGNTAQVPYQTPSYTIEYIYFELNHRWSHPKSWLYDQPFPAWSEWPINLQERYQLAEKLVGRETLIISIHSVQFRVSLENYTNKDWNQLLDLLAPMCGSLRMFALSRNIRYHESYNESTLAAAIGHLPQSEYADMPPVSHPHELYLAADGQEIERSYFTHVNGTRYPMQTITSNIYKPSNFYRDPRPASWPDYWLYPHAPNDPVRDPHSGHYPLCTYCKQETRAKGFGPRCTCRTHTLFRRPLVEIIQYPSYPGSEGSLNRGVRLLEDIAEGDVLDEYVGEYIPLPTHSVLQAFGDMVYTFSCHGPPIVGEDGEGEGEEMHNDEGWENAGYICGLKAGERGNWTRFINHMDGEQANCQFETHVAAGKVRILVVANRDLHMGEELCADYGPNYFA</sequence>
<proteinExistence type="predicted"/>
<name>W9CMY5_SCLBF</name>
<evidence type="ECO:0000259" key="1">
    <source>
        <dbReference type="PROSITE" id="PS50280"/>
    </source>
</evidence>
<dbReference type="Gene3D" id="2.170.270.10">
    <property type="entry name" value="SET domain"/>
    <property type="match status" value="1"/>
</dbReference>
<dbReference type="PROSITE" id="PS50280">
    <property type="entry name" value="SET"/>
    <property type="match status" value="1"/>
</dbReference>
<evidence type="ECO:0000313" key="2">
    <source>
        <dbReference type="EMBL" id="ESZ96014.1"/>
    </source>
</evidence>
<feature type="domain" description="SET" evidence="1">
    <location>
        <begin position="246"/>
        <end position="393"/>
    </location>
</feature>
<reference evidence="2 3" key="1">
    <citation type="journal article" date="2014" name="Genome Announc.">
        <title>Draft genome sequence of Sclerotinia borealis, a psychrophilic plant pathogenic fungus.</title>
        <authorList>
            <person name="Mardanov A.V."/>
            <person name="Beletsky A.V."/>
            <person name="Kadnikov V.V."/>
            <person name="Ignatov A.N."/>
            <person name="Ravin N.V."/>
        </authorList>
    </citation>
    <scope>NUCLEOTIDE SEQUENCE [LARGE SCALE GENOMIC DNA]</scope>
    <source>
        <strain evidence="3">F-4157</strain>
    </source>
</reference>
<protein>
    <recommendedName>
        <fullName evidence="1">SET domain-containing protein</fullName>
    </recommendedName>
</protein>
<keyword evidence="3" id="KW-1185">Reference proteome</keyword>